<feature type="compositionally biased region" description="Polar residues" evidence="1">
    <location>
        <begin position="309"/>
        <end position="321"/>
    </location>
</feature>
<accession>A0ABD3GCT2</accession>
<feature type="compositionally biased region" description="Polar residues" evidence="1">
    <location>
        <begin position="45"/>
        <end position="56"/>
    </location>
</feature>
<dbReference type="Proteomes" id="UP001633002">
    <property type="component" value="Unassembled WGS sequence"/>
</dbReference>
<comment type="caution">
    <text evidence="2">The sequence shown here is derived from an EMBL/GenBank/DDBJ whole genome shotgun (WGS) entry which is preliminary data.</text>
</comment>
<protein>
    <submittedName>
        <fullName evidence="2">Uncharacterized protein</fullName>
    </submittedName>
</protein>
<feature type="region of interest" description="Disordered" evidence="1">
    <location>
        <begin position="116"/>
        <end position="216"/>
    </location>
</feature>
<feature type="region of interest" description="Disordered" evidence="1">
    <location>
        <begin position="396"/>
        <end position="437"/>
    </location>
</feature>
<feature type="compositionally biased region" description="Basic and acidic residues" evidence="1">
    <location>
        <begin position="59"/>
        <end position="71"/>
    </location>
</feature>
<feature type="compositionally biased region" description="Acidic residues" evidence="1">
    <location>
        <begin position="72"/>
        <end position="81"/>
    </location>
</feature>
<organism evidence="2 3">
    <name type="scientific">Riccia sorocarpa</name>
    <dbReference type="NCBI Taxonomy" id="122646"/>
    <lineage>
        <taxon>Eukaryota</taxon>
        <taxon>Viridiplantae</taxon>
        <taxon>Streptophyta</taxon>
        <taxon>Embryophyta</taxon>
        <taxon>Marchantiophyta</taxon>
        <taxon>Marchantiopsida</taxon>
        <taxon>Marchantiidae</taxon>
        <taxon>Marchantiales</taxon>
        <taxon>Ricciaceae</taxon>
        <taxon>Riccia</taxon>
    </lineage>
</organism>
<sequence>MNDRNQQYPVLHSNQGYNSTRASVDLGANPFHVLAGAFEVEMEETSNQLEVTTGPTKNGELETPRNDKHLEEESETDVEEEIDAVSTHYKEKLANNVKSHEETLEFLMREAQKLQAEAQSMLGESSTSPAEDSETGTQESEETQGVNLETLAPILQLEPTPPIKLVKADWSEEPEDDDEVSLEPCDQNEQSWVHERDSDLSLDVLKGEKTEDTSHTNVAEFEGEREEGNGQLARYSASLAEWQDRPSTYDNIVFNASKQPSQLAIGDSQTKSGTWRRIDIGRRTQILADTEVEGEGKAGSEVGDDFSEEGNTQLSSPSTSGARGKPPDNQGIEGVSKGQIRPAEFTDSTPDRGNQTKKRVVNDPKTYHKQLLFSQEIGPSWLVRNLETDVPLEQVEHLPDQALEREESDAQSPPELLPELVKDATGQDGMEVERLSS</sequence>
<dbReference type="EMBL" id="JBJQOH010000008">
    <property type="protein sequence ID" value="KAL3676259.1"/>
    <property type="molecule type" value="Genomic_DNA"/>
</dbReference>
<feature type="compositionally biased region" description="Acidic residues" evidence="1">
    <location>
        <begin position="131"/>
        <end position="142"/>
    </location>
</feature>
<feature type="compositionally biased region" description="Basic and acidic residues" evidence="1">
    <location>
        <begin position="396"/>
        <end position="405"/>
    </location>
</feature>
<evidence type="ECO:0000313" key="3">
    <source>
        <dbReference type="Proteomes" id="UP001633002"/>
    </source>
</evidence>
<keyword evidence="3" id="KW-1185">Reference proteome</keyword>
<feature type="compositionally biased region" description="Polar residues" evidence="1">
    <location>
        <begin position="261"/>
        <end position="273"/>
    </location>
</feature>
<name>A0ABD3GCT2_9MARC</name>
<feature type="compositionally biased region" description="Basic and acidic residues" evidence="1">
    <location>
        <begin position="192"/>
        <end position="214"/>
    </location>
</feature>
<reference evidence="2 3" key="1">
    <citation type="submission" date="2024-09" db="EMBL/GenBank/DDBJ databases">
        <title>Chromosome-scale assembly of Riccia sorocarpa.</title>
        <authorList>
            <person name="Paukszto L."/>
        </authorList>
    </citation>
    <scope>NUCLEOTIDE SEQUENCE [LARGE SCALE GENOMIC DNA]</scope>
    <source>
        <strain evidence="2">LP-2024</strain>
        <tissue evidence="2">Aerial parts of the thallus</tissue>
    </source>
</reference>
<gene>
    <name evidence="2" type="ORF">R1sor_026207</name>
</gene>
<evidence type="ECO:0000256" key="1">
    <source>
        <dbReference type="SAM" id="MobiDB-lite"/>
    </source>
</evidence>
<proteinExistence type="predicted"/>
<feature type="compositionally biased region" description="Acidic residues" evidence="1">
    <location>
        <begin position="171"/>
        <end position="181"/>
    </location>
</feature>
<dbReference type="AlphaFoldDB" id="A0ABD3GCT2"/>
<evidence type="ECO:0000313" key="2">
    <source>
        <dbReference type="EMBL" id="KAL3676259.1"/>
    </source>
</evidence>
<feature type="region of interest" description="Disordered" evidence="1">
    <location>
        <begin position="261"/>
        <end position="367"/>
    </location>
</feature>
<feature type="region of interest" description="Disordered" evidence="1">
    <location>
        <begin position="44"/>
        <end position="81"/>
    </location>
</feature>